<dbReference type="GO" id="GO:0005524">
    <property type="term" value="F:ATP binding"/>
    <property type="evidence" value="ECO:0007669"/>
    <property type="project" value="UniProtKB-KW"/>
</dbReference>
<sequence>MTTPVKRMPFEDLLVEKGLILEREKETLIETARSTNQTIPSILLERGTHTEEVIGQVLADQYGLPWNTLKEFRIPSPLMESIPVELMHRYEFVPIEQEGQILTIALAKPHDLRMIDELEHQLGFELRLVVTSHSAIVEALSNSEGNSQVLTRIKAELDPVLIKEDEKGEEVLSVERITKDLSPVVKLVNTIILTALQKQASDIHIEPTERTVDVKFRIDGVLYLAMDPFDTGIHPSLISRLKIMSELDIAERRTPQDGRFKLLLNHRTIDFRVSILPSVYGESVVIRILDKQHISAGVQGLRLEALGYTGEDLRRFRRAITRPYGMVLVTGPTGSGKTTTLYAAINEVHSDEDKIITIEDPVEYQLKGIVQIPVNEKKGLTFARGLRSILRHDPDKIMVGEIRDLETAQIAIQSALTGHLVFSTVHANNAFDVISRFVNMGIESYNFVASLSCILAQRLVRSICPTCRIPVQIHPEQCQESGIEYEDVKHLTFFEGKGCNECHGLGFRGRKAITEFLDMTDSIKEMILNEKSISEIRTAAMAQGMTSLRQAALEKVYRGETTLKEINRVTPIEEI</sequence>
<accession>A0AA96G805</accession>
<keyword evidence="2" id="KW-0547">Nucleotide-binding</keyword>
<dbReference type="SUPFAM" id="SSF52540">
    <property type="entry name" value="P-loop containing nucleoside triphosphate hydrolases"/>
    <property type="match status" value="1"/>
</dbReference>
<comment type="similarity">
    <text evidence="1">Belongs to the GSP E family.</text>
</comment>
<dbReference type="GO" id="GO:0005886">
    <property type="term" value="C:plasma membrane"/>
    <property type="evidence" value="ECO:0007669"/>
    <property type="project" value="TreeGrafter"/>
</dbReference>
<dbReference type="PROSITE" id="PS00662">
    <property type="entry name" value="T2SP_E"/>
    <property type="match status" value="1"/>
</dbReference>
<dbReference type="InterPro" id="IPR027417">
    <property type="entry name" value="P-loop_NTPase"/>
</dbReference>
<protein>
    <submittedName>
        <fullName evidence="5">GspE/PulE family protein</fullName>
    </submittedName>
</protein>
<dbReference type="PANTHER" id="PTHR30258">
    <property type="entry name" value="TYPE II SECRETION SYSTEM PROTEIN GSPE-RELATED"/>
    <property type="match status" value="1"/>
</dbReference>
<gene>
    <name evidence="5" type="ORF">PP769_14090</name>
</gene>
<dbReference type="AlphaFoldDB" id="A0AA96G805"/>
<feature type="domain" description="Bacterial type II secretion system protein E" evidence="4">
    <location>
        <begin position="390"/>
        <end position="404"/>
    </location>
</feature>
<evidence type="ECO:0000313" key="6">
    <source>
        <dbReference type="Proteomes" id="UP001302719"/>
    </source>
</evidence>
<dbReference type="SUPFAM" id="SSF160246">
    <property type="entry name" value="EspE N-terminal domain-like"/>
    <property type="match status" value="1"/>
</dbReference>
<dbReference type="Proteomes" id="UP001302719">
    <property type="component" value="Chromosome"/>
</dbReference>
<dbReference type="GO" id="GO:0016887">
    <property type="term" value="F:ATP hydrolysis activity"/>
    <property type="evidence" value="ECO:0007669"/>
    <property type="project" value="TreeGrafter"/>
</dbReference>
<dbReference type="Pfam" id="PF05157">
    <property type="entry name" value="MshEN"/>
    <property type="match status" value="1"/>
</dbReference>
<dbReference type="Gene3D" id="3.40.50.300">
    <property type="entry name" value="P-loop containing nucleotide triphosphate hydrolases"/>
    <property type="match status" value="1"/>
</dbReference>
<keyword evidence="6" id="KW-1185">Reference proteome</keyword>
<dbReference type="PANTHER" id="PTHR30258:SF1">
    <property type="entry name" value="PROTEIN TRANSPORT PROTEIN HOFB HOMOLOG"/>
    <property type="match status" value="1"/>
</dbReference>
<dbReference type="FunFam" id="3.40.50.300:FF:000398">
    <property type="entry name" value="Type IV pilus assembly ATPase PilB"/>
    <property type="match status" value="1"/>
</dbReference>
<evidence type="ECO:0000313" key="5">
    <source>
        <dbReference type="EMBL" id="WNM57099.1"/>
    </source>
</evidence>
<keyword evidence="3" id="KW-0067">ATP-binding</keyword>
<name>A0AA96G805_9BACT</name>
<evidence type="ECO:0000256" key="2">
    <source>
        <dbReference type="ARBA" id="ARBA00022741"/>
    </source>
</evidence>
<evidence type="ECO:0000256" key="3">
    <source>
        <dbReference type="ARBA" id="ARBA00022840"/>
    </source>
</evidence>
<proteinExistence type="inferred from homology"/>
<dbReference type="InterPro" id="IPR001482">
    <property type="entry name" value="T2SS/T4SS_dom"/>
</dbReference>
<organism evidence="5 6">
    <name type="scientific">Candidatus Nitrospira allomarina</name>
    <dbReference type="NCBI Taxonomy" id="3020900"/>
    <lineage>
        <taxon>Bacteria</taxon>
        <taxon>Pseudomonadati</taxon>
        <taxon>Nitrospirota</taxon>
        <taxon>Nitrospiria</taxon>
        <taxon>Nitrospirales</taxon>
        <taxon>Nitrospiraceae</taxon>
        <taxon>Nitrospira</taxon>
    </lineage>
</organism>
<dbReference type="EMBL" id="CP116967">
    <property type="protein sequence ID" value="WNM57099.1"/>
    <property type="molecule type" value="Genomic_DNA"/>
</dbReference>
<dbReference type="Gene3D" id="3.30.450.90">
    <property type="match status" value="1"/>
</dbReference>
<dbReference type="InterPro" id="IPR007831">
    <property type="entry name" value="T2SS_GspE_N"/>
</dbReference>
<reference evidence="5 6" key="1">
    <citation type="submission" date="2023-01" db="EMBL/GenBank/DDBJ databases">
        <title>Cultivation and genomic characterization of new, ubiquitous marine nitrite-oxidizing bacteria from the Nitrospirales.</title>
        <authorList>
            <person name="Mueller A.J."/>
            <person name="Daebeler A."/>
            <person name="Herbold C.W."/>
            <person name="Kirkegaard R.H."/>
            <person name="Daims H."/>
        </authorList>
    </citation>
    <scope>NUCLEOTIDE SEQUENCE [LARGE SCALE GENOMIC DNA]</scope>
    <source>
        <strain evidence="5 6">VA</strain>
    </source>
</reference>
<dbReference type="InterPro" id="IPR037257">
    <property type="entry name" value="T2SS_E_N_sf"/>
</dbReference>
<dbReference type="KEGG" id="nall:PP769_14090"/>
<dbReference type="FunFam" id="3.30.450.90:FF:000001">
    <property type="entry name" value="Type II secretion system ATPase GspE"/>
    <property type="match status" value="1"/>
</dbReference>
<dbReference type="Gene3D" id="3.30.300.160">
    <property type="entry name" value="Type II secretion system, protein E, N-terminal domain"/>
    <property type="match status" value="1"/>
</dbReference>
<dbReference type="CDD" id="cd01129">
    <property type="entry name" value="PulE-GspE-like"/>
    <property type="match status" value="1"/>
</dbReference>
<dbReference type="Pfam" id="PF00437">
    <property type="entry name" value="T2SSE"/>
    <property type="match status" value="1"/>
</dbReference>
<evidence type="ECO:0000256" key="1">
    <source>
        <dbReference type="ARBA" id="ARBA00006611"/>
    </source>
</evidence>
<evidence type="ECO:0000259" key="4">
    <source>
        <dbReference type="PROSITE" id="PS00662"/>
    </source>
</evidence>